<name>A0AA36HMJ7_9DINO</name>
<dbReference type="EMBL" id="CAUJNA010000057">
    <property type="protein sequence ID" value="CAJ1371124.1"/>
    <property type="molecule type" value="Genomic_DNA"/>
</dbReference>
<dbReference type="InterPro" id="IPR053025">
    <property type="entry name" value="Mito_ATP_Synthase-Asso"/>
</dbReference>
<feature type="region of interest" description="Disordered" evidence="2">
    <location>
        <begin position="1390"/>
        <end position="1466"/>
    </location>
</feature>
<dbReference type="PANTHER" id="PTHR44873">
    <property type="entry name" value="DNAJ HOMOLOG SUBFAMILY C MEMBER 30, MITOCHONDRIAL"/>
    <property type="match status" value="1"/>
</dbReference>
<dbReference type="PRINTS" id="PR00625">
    <property type="entry name" value="JDOMAIN"/>
</dbReference>
<feature type="compositionally biased region" description="Low complexity" evidence="2">
    <location>
        <begin position="1434"/>
        <end position="1453"/>
    </location>
</feature>
<proteinExistence type="predicted"/>
<dbReference type="SMART" id="SM00271">
    <property type="entry name" value="DnaJ"/>
    <property type="match status" value="1"/>
</dbReference>
<gene>
    <name evidence="4" type="ORF">EVOR1521_LOCUS1517</name>
</gene>
<feature type="compositionally biased region" description="Basic and acidic residues" evidence="2">
    <location>
        <begin position="1412"/>
        <end position="1421"/>
    </location>
</feature>
<dbReference type="CDD" id="cd06257">
    <property type="entry name" value="DnaJ"/>
    <property type="match status" value="1"/>
</dbReference>
<evidence type="ECO:0000256" key="2">
    <source>
        <dbReference type="SAM" id="MobiDB-lite"/>
    </source>
</evidence>
<dbReference type="Gene3D" id="1.10.287.110">
    <property type="entry name" value="DnaJ domain"/>
    <property type="match status" value="1"/>
</dbReference>
<feature type="compositionally biased region" description="Basic and acidic residues" evidence="2">
    <location>
        <begin position="1656"/>
        <end position="1670"/>
    </location>
</feature>
<feature type="region of interest" description="Disordered" evidence="2">
    <location>
        <begin position="1572"/>
        <end position="1670"/>
    </location>
</feature>
<feature type="coiled-coil region" evidence="1">
    <location>
        <begin position="593"/>
        <end position="621"/>
    </location>
</feature>
<dbReference type="Proteomes" id="UP001178507">
    <property type="component" value="Unassembled WGS sequence"/>
</dbReference>
<evidence type="ECO:0000313" key="4">
    <source>
        <dbReference type="EMBL" id="CAJ1371124.1"/>
    </source>
</evidence>
<dbReference type="PANTHER" id="PTHR44873:SF1">
    <property type="entry name" value="DNAJ HOMOLOG SUBFAMILY C MEMBER 30, MITOCHONDRIAL"/>
    <property type="match status" value="1"/>
</dbReference>
<dbReference type="InterPro" id="IPR001623">
    <property type="entry name" value="DnaJ_domain"/>
</dbReference>
<reference evidence="4" key="1">
    <citation type="submission" date="2023-08" db="EMBL/GenBank/DDBJ databases">
        <authorList>
            <person name="Chen Y."/>
            <person name="Shah S."/>
            <person name="Dougan E. K."/>
            <person name="Thang M."/>
            <person name="Chan C."/>
        </authorList>
    </citation>
    <scope>NUCLEOTIDE SEQUENCE</scope>
</reference>
<evidence type="ECO:0000256" key="1">
    <source>
        <dbReference type="SAM" id="Coils"/>
    </source>
</evidence>
<dbReference type="InterPro" id="IPR036869">
    <property type="entry name" value="J_dom_sf"/>
</dbReference>
<feature type="domain" description="J" evidence="3">
    <location>
        <begin position="106"/>
        <end position="171"/>
    </location>
</feature>
<organism evidence="4 5">
    <name type="scientific">Effrenium voratum</name>
    <dbReference type="NCBI Taxonomy" id="2562239"/>
    <lineage>
        <taxon>Eukaryota</taxon>
        <taxon>Sar</taxon>
        <taxon>Alveolata</taxon>
        <taxon>Dinophyceae</taxon>
        <taxon>Suessiales</taxon>
        <taxon>Symbiodiniaceae</taxon>
        <taxon>Effrenium</taxon>
    </lineage>
</organism>
<evidence type="ECO:0000313" key="5">
    <source>
        <dbReference type="Proteomes" id="UP001178507"/>
    </source>
</evidence>
<feature type="region of interest" description="Disordered" evidence="2">
    <location>
        <begin position="559"/>
        <end position="591"/>
    </location>
</feature>
<keyword evidence="1" id="KW-0175">Coiled coil</keyword>
<feature type="region of interest" description="Disordered" evidence="2">
    <location>
        <begin position="1"/>
        <end position="105"/>
    </location>
</feature>
<comment type="caution">
    <text evidence="4">The sequence shown here is derived from an EMBL/GenBank/DDBJ whole genome shotgun (WGS) entry which is preliminary data.</text>
</comment>
<feature type="compositionally biased region" description="Pro residues" evidence="2">
    <location>
        <begin position="1637"/>
        <end position="1646"/>
    </location>
</feature>
<sequence length="1749" mass="191618">MGTSMQTHAESGGKAKAASPDAPGAENQTFEPEAPTERTATREPQSQPQPAQQEPVQKAEGQQATGEQEAGDQQQQGQPPQGQQNQQEEAEQKSRKNDDNLPLPTCHYEALGVQATATESEIKKEYYKLCRRVHPDKNGGDPNATARFQRILEAYQILSTKDKRAEYDARIFVKKVFQRLGLAVDERVVTFVQRCYCVEKVQVIEKQVDRRLVERLTANTPYLRQMSGADFYTIHSATIASAVVLIAGLPGCVEKGIGLLSNFVKEATGQQAPADGLILIVPRDATNRIPQMAQVFATLNWQYGAQLVHADLDRIVIRGARLPAVVVHLQQYFDFRARVLFPTGHELDAWQYAHYCEQNNISGGLLPQAEPEAATVRKLFFYVLQMPPSTPIALVSLAVKALTTVPRLTTAIVRAASSVPVHSEFSSLSPKASAPVICAFHRLLTTSQLSSSVHPRFASLPQLKSLQAIGPFLEDAKESLLIRSRGYVAAKEAVPDDDQWHGWEDILRPDGSLALFWKDLRKKIQERSKTSKTFEPPPAEWHTVPEIVSMVLEKCTGPGLEVDPKKGLRRKKLETPRATSAASPPPPRNVEVAEAAEVSKEEEEETLIEHAEDVILELSKERDPAAYQELGMVTLQTQKRYTEPSNRLSKKWYEQHKASFDVKKVGASETRVRLCQTAQKRAEMRATERQNEGKRRWELNTLGVVLPKLAPDSLPRMLCERELAGLLVLMGERSFPPGLASSVLRRLCRRSDGTAKSEQFLSAIAPFSSAQLMRSIVACERMQQEPKEQWDQESLTVMMTAAARDMHDQPSRFCAPLQSVKSCVLASGHKPFVDLFRQRTSDQEKALPTSAALRLKMELVQDGTCVLPGYSSFRYFGELCGALATLYVQVRNSLCQSYCEEVLSAFDKVAGCCRDWGNGAPAHHRGLQRLAYSFAVLGDVATDKFATACKLGLEGIGRVLLSCEMTEESGWNTEDLAVLAVAFKKCPDEKIYGKLAAAAAMLANAKTAALPREHVAKLLGGFHQAGYVQKLDNFLKPLQEVAWFKKNVSDAQDKELPGLLAGLCRAQDADGLAALDQILQKDNSKDIALNTLISMLKGLSGISGLKVAGLRSTLLKTAVAATNRSKHPATDDVEMLVQACAEDAVALRMLKELICNRRRLENIPKPDVGWKDLATCFKSILGPFARAKQRVQRLEAACGARMMQALDQTSASHSGDDLLTAASQFSEDALALMPTLVEKIALVLGKAAPAKRPSEDLTTLIQLLVKALQAQPELGDELDTWIEQIEALLLEGPAERRLDHVQMQLMGKEHKKLREELTDALGSSWLSIVLVRRQCAQNANRHCRHSSSLRMVRTRSRRMAWSGGQSIRLEAPRPKAALRTPELGALVPEALKLQPEPPLKSGAARGAHRSRSREGARKAEQKASNASPHETKPKAASKPAFKPATAATAAPAPETRPKANAKAAASPVSLIVKGGTHQGMASTVQGKYRKEGSNHKRPVFKRVELATEPVSEKVLIYYWDDRDGSDGQGWWFGAEVGGQNAYLYNAADGPLPPPTGWLILSTDEVDPELQVSVTTRRPPGAAPKGKAKTDLDAGPGPLSSAPLAFGEPKEPLEATAASKPGSRESPDVPPATSAPAPLTPPAPCAPAVPVDPSAEPESKRARTDGPDGRQGELWKWLQELDCGKGQMLRYFDVLAQEFDADLRQIAAAKVDRDPREGLLNTVEPSFWEAVQVEKAGHKMLFARGIAALQ</sequence>
<feature type="compositionally biased region" description="Basic and acidic residues" evidence="2">
    <location>
        <begin position="90"/>
        <end position="99"/>
    </location>
</feature>
<feature type="compositionally biased region" description="Low complexity" evidence="2">
    <location>
        <begin position="44"/>
        <end position="87"/>
    </location>
</feature>
<accession>A0AA36HMJ7</accession>
<dbReference type="PROSITE" id="PS50076">
    <property type="entry name" value="DNAJ_2"/>
    <property type="match status" value="1"/>
</dbReference>
<dbReference type="SUPFAM" id="SSF46565">
    <property type="entry name" value="Chaperone J-domain"/>
    <property type="match status" value="1"/>
</dbReference>
<protein>
    <recommendedName>
        <fullName evidence="3">J domain-containing protein</fullName>
    </recommendedName>
</protein>
<evidence type="ECO:0000259" key="3">
    <source>
        <dbReference type="PROSITE" id="PS50076"/>
    </source>
</evidence>
<keyword evidence="5" id="KW-1185">Reference proteome</keyword>
<dbReference type="Pfam" id="PF00226">
    <property type="entry name" value="DnaJ"/>
    <property type="match status" value="1"/>
</dbReference>